<dbReference type="InterPro" id="IPR004268">
    <property type="entry name" value="MurJ"/>
</dbReference>
<feature type="transmembrane region" description="Helical" evidence="8">
    <location>
        <begin position="362"/>
        <end position="384"/>
    </location>
</feature>
<dbReference type="EMBL" id="BAAAXF010000037">
    <property type="protein sequence ID" value="GAA3498582.1"/>
    <property type="molecule type" value="Genomic_DNA"/>
</dbReference>
<dbReference type="Proteomes" id="UP001501455">
    <property type="component" value="Unassembled WGS sequence"/>
</dbReference>
<feature type="transmembrane region" description="Helical" evidence="8">
    <location>
        <begin position="497"/>
        <end position="515"/>
    </location>
</feature>
<dbReference type="PANTHER" id="PTHR47019">
    <property type="entry name" value="LIPID II FLIPPASE MURJ"/>
    <property type="match status" value="1"/>
</dbReference>
<reference evidence="10" key="1">
    <citation type="journal article" date="2019" name="Int. J. Syst. Evol. Microbiol.">
        <title>The Global Catalogue of Microorganisms (GCM) 10K type strain sequencing project: providing services to taxonomists for standard genome sequencing and annotation.</title>
        <authorList>
            <consortium name="The Broad Institute Genomics Platform"/>
            <consortium name="The Broad Institute Genome Sequencing Center for Infectious Disease"/>
            <person name="Wu L."/>
            <person name="Ma J."/>
        </authorList>
    </citation>
    <scope>NUCLEOTIDE SEQUENCE [LARGE SCALE GENOMIC DNA]</scope>
    <source>
        <strain evidence="10">JCM 4816</strain>
    </source>
</reference>
<feature type="transmembrane region" description="Helical" evidence="8">
    <location>
        <begin position="236"/>
        <end position="257"/>
    </location>
</feature>
<evidence type="ECO:0000313" key="9">
    <source>
        <dbReference type="EMBL" id="GAA3498582.1"/>
    </source>
</evidence>
<feature type="transmembrane region" description="Helical" evidence="8">
    <location>
        <begin position="320"/>
        <end position="342"/>
    </location>
</feature>
<comment type="caution">
    <text evidence="9">The sequence shown here is derived from an EMBL/GenBank/DDBJ whole genome shotgun (WGS) entry which is preliminary data.</text>
</comment>
<feature type="transmembrane region" description="Helical" evidence="8">
    <location>
        <begin position="472"/>
        <end position="491"/>
    </location>
</feature>
<feature type="transmembrane region" description="Helical" evidence="8">
    <location>
        <begin position="194"/>
        <end position="215"/>
    </location>
</feature>
<feature type="transmembrane region" description="Helical" evidence="8">
    <location>
        <begin position="12"/>
        <end position="31"/>
    </location>
</feature>
<comment type="subcellular location">
    <subcellularLocation>
        <location evidence="1">Cell membrane</location>
        <topology evidence="1">Multi-pass membrane protein</topology>
    </subcellularLocation>
</comment>
<evidence type="ECO:0000256" key="4">
    <source>
        <dbReference type="ARBA" id="ARBA00022960"/>
    </source>
</evidence>
<organism evidence="9 10">
    <name type="scientific">Streptomyces prasinosporus</name>
    <dbReference type="NCBI Taxonomy" id="68256"/>
    <lineage>
        <taxon>Bacteria</taxon>
        <taxon>Bacillati</taxon>
        <taxon>Actinomycetota</taxon>
        <taxon>Actinomycetes</taxon>
        <taxon>Kitasatosporales</taxon>
        <taxon>Streptomycetaceae</taxon>
        <taxon>Streptomyces</taxon>
        <taxon>Streptomyces albogriseolus group</taxon>
    </lineage>
</organism>
<evidence type="ECO:0000313" key="10">
    <source>
        <dbReference type="Proteomes" id="UP001501455"/>
    </source>
</evidence>
<sequence>MNPTTASRSFLARATLITASLSVAGSVFGLLRDQSLARMFGAGGETDAFLVAWTVPEFAATLLVEDGLAFVLIPAFSSALALRAQGVAGDPVRSLAAATFPRMCLGLVAVAAVIGAGAPHVVRILAPGLAEAALAVDCTRVTATCVLTFGVAGYCSAVLRAHRSFLPPATIYVAYNAAIITTMFLLGGPLGVRAAAVGVAVGGCLMAAIQLPFAVRQLRTRQSAADGRIVTRPKAPPVPFVLISTVLLFALCRQSQVLIERFLASALPSGAISGLNYAQKVAQIPMTLSLMLCTVTFPVVARALADGDVKRARTRIERDLVLASCLVLLGAAVVISCAPQIVGLLFERGAFTPRDTAVTADILRVYAVGLLGQTLVGVLIRSYFSTGRPTWYPIGAMAAGLLATFLIGAGTADSWGAPGIAAANALGITLTAALLLTGLSSEPRSPGRFARSSRSRGVPIHVPRMLGELGRLALAAAAATAGGLLAGSAPASPAGGLTAGGVTVVTVFLLVGRLLDAQGCTALLHSARSLTRRLTHGHSA</sequence>
<keyword evidence="6 8" id="KW-1133">Transmembrane helix</keyword>
<dbReference type="Pfam" id="PF03023">
    <property type="entry name" value="MurJ"/>
    <property type="match status" value="1"/>
</dbReference>
<proteinExistence type="predicted"/>
<dbReference type="InterPro" id="IPR051050">
    <property type="entry name" value="Lipid_II_flippase_MurJ/MviN"/>
</dbReference>
<evidence type="ECO:0000256" key="1">
    <source>
        <dbReference type="ARBA" id="ARBA00004651"/>
    </source>
</evidence>
<feature type="transmembrane region" description="Helical" evidence="8">
    <location>
        <begin position="171"/>
        <end position="188"/>
    </location>
</feature>
<evidence type="ECO:0000256" key="3">
    <source>
        <dbReference type="ARBA" id="ARBA00022692"/>
    </source>
</evidence>
<accession>A0ABP6TVT6</accession>
<keyword evidence="10" id="KW-1185">Reference proteome</keyword>
<keyword evidence="2" id="KW-1003">Cell membrane</keyword>
<keyword evidence="4" id="KW-0133">Cell shape</keyword>
<dbReference type="PANTHER" id="PTHR47019:SF1">
    <property type="entry name" value="LIPID II FLIPPASE MURJ"/>
    <property type="match status" value="1"/>
</dbReference>
<protein>
    <submittedName>
        <fullName evidence="9">Lipid II flippase MurJ</fullName>
    </submittedName>
</protein>
<feature type="transmembrane region" description="Helical" evidence="8">
    <location>
        <begin position="277"/>
        <end position="300"/>
    </location>
</feature>
<keyword evidence="5" id="KW-0573">Peptidoglycan synthesis</keyword>
<name>A0ABP6TVT6_9ACTN</name>
<feature type="transmembrane region" description="Helical" evidence="8">
    <location>
        <begin position="141"/>
        <end position="159"/>
    </location>
</feature>
<keyword evidence="3 8" id="KW-0812">Transmembrane</keyword>
<evidence type="ECO:0000256" key="5">
    <source>
        <dbReference type="ARBA" id="ARBA00022984"/>
    </source>
</evidence>
<gene>
    <name evidence="9" type="ORF">GCM10019016_056850</name>
</gene>
<keyword evidence="7 8" id="KW-0472">Membrane</keyword>
<evidence type="ECO:0000256" key="6">
    <source>
        <dbReference type="ARBA" id="ARBA00022989"/>
    </source>
</evidence>
<feature type="transmembrane region" description="Helical" evidence="8">
    <location>
        <begin position="415"/>
        <end position="439"/>
    </location>
</feature>
<evidence type="ECO:0000256" key="8">
    <source>
        <dbReference type="SAM" id="Phobius"/>
    </source>
</evidence>
<evidence type="ECO:0000256" key="7">
    <source>
        <dbReference type="ARBA" id="ARBA00023136"/>
    </source>
</evidence>
<feature type="transmembrane region" description="Helical" evidence="8">
    <location>
        <begin position="103"/>
        <end position="121"/>
    </location>
</feature>
<dbReference type="PRINTS" id="PR01806">
    <property type="entry name" value="VIRFACTRMVIN"/>
</dbReference>
<evidence type="ECO:0000256" key="2">
    <source>
        <dbReference type="ARBA" id="ARBA00022475"/>
    </source>
</evidence>
<feature type="transmembrane region" description="Helical" evidence="8">
    <location>
        <begin position="391"/>
        <end position="409"/>
    </location>
</feature>